<feature type="chain" id="PRO_5034379845" evidence="1">
    <location>
        <begin position="19"/>
        <end position="245"/>
    </location>
</feature>
<reference evidence="2" key="1">
    <citation type="submission" date="2020-01" db="EMBL/GenBank/DDBJ databases">
        <title>Identification and distribution of gene clusters putatively required for synthesis of sphingolipid metabolism inhibitors in phylogenetically diverse species of the filamentous fungus Fusarium.</title>
        <authorList>
            <person name="Kim H.-S."/>
            <person name="Busman M."/>
            <person name="Brown D.W."/>
            <person name="Divon H."/>
            <person name="Uhlig S."/>
            <person name="Proctor R.H."/>
        </authorList>
    </citation>
    <scope>NUCLEOTIDE SEQUENCE</scope>
    <source>
        <strain evidence="2">NRRL 53441</strain>
    </source>
</reference>
<accession>A0A8H4NGK0</accession>
<organism evidence="2 3">
    <name type="scientific">Fusarium austroafricanum</name>
    <dbReference type="NCBI Taxonomy" id="2364996"/>
    <lineage>
        <taxon>Eukaryota</taxon>
        <taxon>Fungi</taxon>
        <taxon>Dikarya</taxon>
        <taxon>Ascomycota</taxon>
        <taxon>Pezizomycotina</taxon>
        <taxon>Sordariomycetes</taxon>
        <taxon>Hypocreomycetidae</taxon>
        <taxon>Hypocreales</taxon>
        <taxon>Nectriaceae</taxon>
        <taxon>Fusarium</taxon>
        <taxon>Fusarium concolor species complex</taxon>
    </lineage>
</organism>
<dbReference type="Proteomes" id="UP000605986">
    <property type="component" value="Unassembled WGS sequence"/>
</dbReference>
<gene>
    <name evidence="2" type="ORF">F53441_13146</name>
</gene>
<dbReference type="EMBL" id="JAADJG010000776">
    <property type="protein sequence ID" value="KAF4436964.1"/>
    <property type="molecule type" value="Genomic_DNA"/>
</dbReference>
<keyword evidence="1" id="KW-0732">Signal</keyword>
<dbReference type="AlphaFoldDB" id="A0A8H4NGK0"/>
<dbReference type="OrthoDB" id="5429831at2759"/>
<feature type="signal peptide" evidence="1">
    <location>
        <begin position="1"/>
        <end position="18"/>
    </location>
</feature>
<evidence type="ECO:0000313" key="3">
    <source>
        <dbReference type="Proteomes" id="UP000605986"/>
    </source>
</evidence>
<evidence type="ECO:0000313" key="2">
    <source>
        <dbReference type="EMBL" id="KAF4436964.1"/>
    </source>
</evidence>
<name>A0A8H4NGK0_9HYPO</name>
<comment type="caution">
    <text evidence="2">The sequence shown here is derived from an EMBL/GenBank/DDBJ whole genome shotgun (WGS) entry which is preliminary data.</text>
</comment>
<sequence>MYLHSITLAAVFFSAVAAIPCSEIGWSSGINGENPGLDPWDPQGRWEIVKANECWARFQTYKIGQNPIDVRVTKTDFEATPGQVRHTINNYFGSPGNIQLWLPLATKSLQYANILPEMISPDHEAVQGQSSIVRERTIVSIILPSGAKKLEVVRPEGADQGESNTNIERAGAMGITGLKGTISSSDWAYTTAAELQLVMMSLFNHQDRHKKPEDQDLKNAWITAEKADRNECVVIDFRDFIRFRV</sequence>
<keyword evidence="3" id="KW-1185">Reference proteome</keyword>
<protein>
    <submittedName>
        <fullName evidence="2">Galactose-binding like protein</fullName>
    </submittedName>
</protein>
<evidence type="ECO:0000256" key="1">
    <source>
        <dbReference type="SAM" id="SignalP"/>
    </source>
</evidence>
<proteinExistence type="predicted"/>